<comment type="caution">
    <text evidence="1">The sequence shown here is derived from an EMBL/GenBank/DDBJ whole genome shotgun (WGS) entry which is preliminary data.</text>
</comment>
<evidence type="ECO:0000313" key="1">
    <source>
        <dbReference type="EMBL" id="RDX68910.1"/>
    </source>
</evidence>
<dbReference type="AlphaFoldDB" id="A0A371ES87"/>
<accession>A0A371ES87</accession>
<proteinExistence type="predicted"/>
<protein>
    <submittedName>
        <fullName evidence="1">Uncharacterized protein</fullName>
    </submittedName>
</protein>
<organism evidence="1 2">
    <name type="scientific">Mucuna pruriens</name>
    <name type="common">Velvet bean</name>
    <name type="synonym">Dolichos pruriens</name>
    <dbReference type="NCBI Taxonomy" id="157652"/>
    <lineage>
        <taxon>Eukaryota</taxon>
        <taxon>Viridiplantae</taxon>
        <taxon>Streptophyta</taxon>
        <taxon>Embryophyta</taxon>
        <taxon>Tracheophyta</taxon>
        <taxon>Spermatophyta</taxon>
        <taxon>Magnoliopsida</taxon>
        <taxon>eudicotyledons</taxon>
        <taxon>Gunneridae</taxon>
        <taxon>Pentapetalae</taxon>
        <taxon>rosids</taxon>
        <taxon>fabids</taxon>
        <taxon>Fabales</taxon>
        <taxon>Fabaceae</taxon>
        <taxon>Papilionoideae</taxon>
        <taxon>50 kb inversion clade</taxon>
        <taxon>NPAAA clade</taxon>
        <taxon>indigoferoid/millettioid clade</taxon>
        <taxon>Phaseoleae</taxon>
        <taxon>Mucuna</taxon>
    </lineage>
</organism>
<keyword evidence="2" id="KW-1185">Reference proteome</keyword>
<feature type="non-terminal residue" evidence="1">
    <location>
        <position position="1"/>
    </location>
</feature>
<evidence type="ECO:0000313" key="2">
    <source>
        <dbReference type="Proteomes" id="UP000257109"/>
    </source>
</evidence>
<dbReference type="Proteomes" id="UP000257109">
    <property type="component" value="Unassembled WGS sequence"/>
</dbReference>
<dbReference type="EMBL" id="QJKJ01012337">
    <property type="protein sequence ID" value="RDX68910.1"/>
    <property type="molecule type" value="Genomic_DNA"/>
</dbReference>
<gene>
    <name evidence="1" type="ORF">CR513_52047</name>
</gene>
<name>A0A371ES87_MUCPR</name>
<sequence>MKRMFLEMFFPGSRTTSIRKEIYDIRQHSDAVSGGALMDKTTVVARNLIFNTELQTYKQEKHIHLLNNQNTDTCRGFNGKGWSQLPTTIASDSCSVPPMMASLLLATGRYPDTGPTPTRPTRHFLKHHETKRSKAEMEFGIGIRYEVRYVESALQESACGIGIRLLDDRVDIVWLGCFHPHLA</sequence>
<dbReference type="OrthoDB" id="1713762at2759"/>
<reference evidence="1" key="1">
    <citation type="submission" date="2018-05" db="EMBL/GenBank/DDBJ databases">
        <title>Draft genome of Mucuna pruriens seed.</title>
        <authorList>
            <person name="Nnadi N.E."/>
            <person name="Vos R."/>
            <person name="Hasami M.H."/>
            <person name="Devisetty U.K."/>
            <person name="Aguiy J.C."/>
        </authorList>
    </citation>
    <scope>NUCLEOTIDE SEQUENCE [LARGE SCALE GENOMIC DNA]</scope>
    <source>
        <strain evidence="1">JCA_2017</strain>
    </source>
</reference>